<organism evidence="1 2">
    <name type="scientific">Smallanthus sonchifolius</name>
    <dbReference type="NCBI Taxonomy" id="185202"/>
    <lineage>
        <taxon>Eukaryota</taxon>
        <taxon>Viridiplantae</taxon>
        <taxon>Streptophyta</taxon>
        <taxon>Embryophyta</taxon>
        <taxon>Tracheophyta</taxon>
        <taxon>Spermatophyta</taxon>
        <taxon>Magnoliopsida</taxon>
        <taxon>eudicotyledons</taxon>
        <taxon>Gunneridae</taxon>
        <taxon>Pentapetalae</taxon>
        <taxon>asterids</taxon>
        <taxon>campanulids</taxon>
        <taxon>Asterales</taxon>
        <taxon>Asteraceae</taxon>
        <taxon>Asteroideae</taxon>
        <taxon>Heliantheae alliance</taxon>
        <taxon>Millerieae</taxon>
        <taxon>Smallanthus</taxon>
    </lineage>
</organism>
<reference evidence="1 2" key="2">
    <citation type="journal article" date="2022" name="Mol. Ecol. Resour.">
        <title>The genomes of chicory, endive, great burdock and yacon provide insights into Asteraceae paleo-polyploidization history and plant inulin production.</title>
        <authorList>
            <person name="Fan W."/>
            <person name="Wang S."/>
            <person name="Wang H."/>
            <person name="Wang A."/>
            <person name="Jiang F."/>
            <person name="Liu H."/>
            <person name="Zhao H."/>
            <person name="Xu D."/>
            <person name="Zhang Y."/>
        </authorList>
    </citation>
    <scope>NUCLEOTIDE SEQUENCE [LARGE SCALE GENOMIC DNA]</scope>
    <source>
        <strain evidence="2">cv. Yunnan</strain>
        <tissue evidence="1">Leaves</tissue>
    </source>
</reference>
<dbReference type="EMBL" id="CM042044">
    <property type="protein sequence ID" value="KAI3686314.1"/>
    <property type="molecule type" value="Genomic_DNA"/>
</dbReference>
<protein>
    <submittedName>
        <fullName evidence="1">Uncharacterized protein</fullName>
    </submittedName>
</protein>
<comment type="caution">
    <text evidence="1">The sequence shown here is derived from an EMBL/GenBank/DDBJ whole genome shotgun (WGS) entry which is preliminary data.</text>
</comment>
<accession>A0ACB8YLW0</accession>
<evidence type="ECO:0000313" key="2">
    <source>
        <dbReference type="Proteomes" id="UP001056120"/>
    </source>
</evidence>
<keyword evidence="2" id="KW-1185">Reference proteome</keyword>
<evidence type="ECO:0000313" key="1">
    <source>
        <dbReference type="EMBL" id="KAI3686314.1"/>
    </source>
</evidence>
<reference evidence="2" key="1">
    <citation type="journal article" date="2022" name="Mol. Ecol. Resour.">
        <title>The genomes of chicory, endive, great burdock and yacon provide insights into Asteraceae palaeo-polyploidization history and plant inulin production.</title>
        <authorList>
            <person name="Fan W."/>
            <person name="Wang S."/>
            <person name="Wang H."/>
            <person name="Wang A."/>
            <person name="Jiang F."/>
            <person name="Liu H."/>
            <person name="Zhao H."/>
            <person name="Xu D."/>
            <person name="Zhang Y."/>
        </authorList>
    </citation>
    <scope>NUCLEOTIDE SEQUENCE [LARGE SCALE GENOMIC DNA]</scope>
    <source>
        <strain evidence="2">cv. Yunnan</strain>
    </source>
</reference>
<name>A0ACB8YLW0_9ASTR</name>
<dbReference type="Proteomes" id="UP001056120">
    <property type="component" value="Linkage Group LG27"/>
</dbReference>
<proteinExistence type="predicted"/>
<gene>
    <name evidence="1" type="ORF">L1987_79988</name>
</gene>
<sequence length="148" mass="16244">MLPPIGFCGVQGITGLQSRNIPQVEMSLNMHGLLKFPDIRGSIEEIFKFETPKNLSSCHCKGTIKCHACRSTNQDSSAIGKSQKLPLEIPACLISLLSRPFGLGWRDKNKADVKATLEEQSPKTVENLQGKPTEEHTNIKVTGDEQNA</sequence>